<proteinExistence type="inferred from homology"/>
<dbReference type="InterPro" id="IPR029044">
    <property type="entry name" value="Nucleotide-diphossugar_trans"/>
</dbReference>
<gene>
    <name evidence="5" type="ordered locus">BDP_1824</name>
</gene>
<dbReference type="HOGENOM" id="CLU_1583330_0_0_11"/>
<accession>D2Q644</accession>
<reference evidence="5 6" key="1">
    <citation type="journal article" date="2009" name="PLoS Genet.">
        <title>The Bifidobacterium dentium Bd1 genome sequence reflects its genetic adaptation to the human oral cavity.</title>
        <authorList>
            <person name="Ventura M."/>
            <person name="Turroni F."/>
            <person name="Zomer A."/>
            <person name="Foroni E."/>
            <person name="Giubellini V."/>
            <person name="Bottacini F."/>
            <person name="Canchaya C."/>
            <person name="Claesson M.J."/>
            <person name="He F."/>
            <person name="Mantzourani M."/>
            <person name="Mulas L."/>
            <person name="Ferrarini A."/>
            <person name="Gao B."/>
            <person name="Delledonne M."/>
            <person name="Henrissat B."/>
            <person name="Coutinho P."/>
            <person name="Oggioni M."/>
            <person name="Gupta R.S."/>
            <person name="Zhang Z."/>
            <person name="Beighton D."/>
            <person name="Fitzgerald G.F."/>
            <person name="O'Toole P.W."/>
            <person name="van Sinderen D."/>
        </authorList>
    </citation>
    <scope>NUCLEOTIDE SEQUENCE [LARGE SCALE GENOMIC DNA]</scope>
    <source>
        <strain evidence="6">ATCC 27534 / DSM 20436 / JCM 1195 / Bd1</strain>
    </source>
</reference>
<dbReference type="Proteomes" id="UP000008693">
    <property type="component" value="Chromosome"/>
</dbReference>
<evidence type="ECO:0000313" key="6">
    <source>
        <dbReference type="Proteomes" id="UP000008693"/>
    </source>
</evidence>
<keyword evidence="6" id="KW-1185">Reference proteome</keyword>
<comment type="similarity">
    <text evidence="1">Belongs to the glycosyltransferase 2 family.</text>
</comment>
<evidence type="ECO:0000256" key="2">
    <source>
        <dbReference type="SAM" id="MobiDB-lite"/>
    </source>
</evidence>
<name>D2Q644_BIFDB</name>
<dbReference type="Gene3D" id="3.90.550.10">
    <property type="entry name" value="Spore Coat Polysaccharide Biosynthesis Protein SpsA, Chain A"/>
    <property type="match status" value="1"/>
</dbReference>
<dbReference type="EMBL" id="CP001750">
    <property type="protein sequence ID" value="ADB10409.1"/>
    <property type="molecule type" value="Genomic_DNA"/>
</dbReference>
<dbReference type="CAZy" id="GT2">
    <property type="family name" value="Glycosyltransferase Family 2"/>
</dbReference>
<keyword evidence="3" id="KW-0472">Membrane</keyword>
<sequence>MRGLELSEGDMTDRRTNEENRQQPTIFLVIPCYNEVAQLPITAPVLLDKITAMKSKHLISDDSHILLVDDGSEDGIRQYIRRLNDTDSSLFHGVKLAHNRGHQNALLAIYVIVSWASNNVVSGWGSIMCSLWLIGGLLMLSMGIIGEYIGKIYLAAKHRPRYVIEAEI</sequence>
<dbReference type="InterPro" id="IPR001173">
    <property type="entry name" value="Glyco_trans_2-like"/>
</dbReference>
<evidence type="ECO:0000259" key="4">
    <source>
        <dbReference type="Pfam" id="PF00535"/>
    </source>
</evidence>
<feature type="transmembrane region" description="Helical" evidence="3">
    <location>
        <begin position="105"/>
        <end position="125"/>
    </location>
</feature>
<keyword evidence="3" id="KW-1133">Transmembrane helix</keyword>
<organism evidence="5 6">
    <name type="scientific">Bifidobacterium dentium (strain ATCC 27534 / DSM 20436 / JCM 1195 / Bd1)</name>
    <dbReference type="NCBI Taxonomy" id="401473"/>
    <lineage>
        <taxon>Bacteria</taxon>
        <taxon>Bacillati</taxon>
        <taxon>Actinomycetota</taxon>
        <taxon>Actinomycetes</taxon>
        <taxon>Bifidobacteriales</taxon>
        <taxon>Bifidobacteriaceae</taxon>
        <taxon>Bifidobacterium</taxon>
    </lineage>
</organism>
<dbReference type="KEGG" id="bde:BDP_1824"/>
<evidence type="ECO:0000313" key="5">
    <source>
        <dbReference type="EMBL" id="ADB10409.1"/>
    </source>
</evidence>
<evidence type="ECO:0000256" key="1">
    <source>
        <dbReference type="ARBA" id="ARBA00006739"/>
    </source>
</evidence>
<feature type="compositionally biased region" description="Basic and acidic residues" evidence="2">
    <location>
        <begin position="11"/>
        <end position="20"/>
    </location>
</feature>
<dbReference type="InterPro" id="IPR050256">
    <property type="entry name" value="Glycosyltransferase_2"/>
</dbReference>
<dbReference type="RefSeq" id="WP_003838930.1">
    <property type="nucleotide sequence ID" value="NC_013714.1"/>
</dbReference>
<dbReference type="STRING" id="401473.BDP_1824"/>
<dbReference type="AlphaFoldDB" id="D2Q644"/>
<dbReference type="PANTHER" id="PTHR48090">
    <property type="entry name" value="UNDECAPRENYL-PHOSPHATE 4-DEOXY-4-FORMAMIDO-L-ARABINOSE TRANSFERASE-RELATED"/>
    <property type="match status" value="1"/>
</dbReference>
<dbReference type="Pfam" id="PF00535">
    <property type="entry name" value="Glycos_transf_2"/>
    <property type="match status" value="1"/>
</dbReference>
<protein>
    <recommendedName>
        <fullName evidence="4">Glycosyltransferase 2-like domain-containing protein</fullName>
    </recommendedName>
</protein>
<dbReference type="GeneID" id="31606979"/>
<dbReference type="SUPFAM" id="SSF53448">
    <property type="entry name" value="Nucleotide-diphospho-sugar transferases"/>
    <property type="match status" value="1"/>
</dbReference>
<feature type="domain" description="Glycosyltransferase 2-like" evidence="4">
    <location>
        <begin position="28"/>
        <end position="108"/>
    </location>
</feature>
<feature type="region of interest" description="Disordered" evidence="2">
    <location>
        <begin position="1"/>
        <end position="20"/>
    </location>
</feature>
<dbReference type="eggNOG" id="COG1215">
    <property type="taxonomic scope" value="Bacteria"/>
</dbReference>
<feature type="transmembrane region" description="Helical" evidence="3">
    <location>
        <begin position="131"/>
        <end position="150"/>
    </location>
</feature>
<evidence type="ECO:0000256" key="3">
    <source>
        <dbReference type="SAM" id="Phobius"/>
    </source>
</evidence>
<keyword evidence="3" id="KW-0812">Transmembrane</keyword>